<evidence type="ECO:0000313" key="1">
    <source>
        <dbReference type="EMBL" id="MST82874.1"/>
    </source>
</evidence>
<name>A0A7X2P9S7_9FIRM</name>
<dbReference type="AlphaFoldDB" id="A0A7X2P9S7"/>
<protein>
    <recommendedName>
        <fullName evidence="3">Chloramphenicol resistance protein</fullName>
    </recommendedName>
</protein>
<reference evidence="1 2" key="1">
    <citation type="submission" date="2019-08" db="EMBL/GenBank/DDBJ databases">
        <title>In-depth cultivation of the pig gut microbiome towards novel bacterial diversity and tailored functional studies.</title>
        <authorList>
            <person name="Wylensek D."/>
            <person name="Hitch T.C.A."/>
            <person name="Clavel T."/>
        </authorList>
    </citation>
    <scope>NUCLEOTIDE SEQUENCE [LARGE SCALE GENOMIC DNA]</scope>
    <source>
        <strain evidence="1 2">Oil+RF-744-WCA-WT-13</strain>
    </source>
</reference>
<organism evidence="1 2">
    <name type="scientific">Bilifractor porci</name>
    <dbReference type="NCBI Taxonomy" id="2606636"/>
    <lineage>
        <taxon>Bacteria</taxon>
        <taxon>Bacillati</taxon>
        <taxon>Bacillota</taxon>
        <taxon>Clostridia</taxon>
        <taxon>Lachnospirales</taxon>
        <taxon>Lachnospiraceae</taxon>
        <taxon>Bilifractor</taxon>
    </lineage>
</organism>
<dbReference type="Proteomes" id="UP000466864">
    <property type="component" value="Unassembled WGS sequence"/>
</dbReference>
<accession>A0A7X2P9S7</accession>
<gene>
    <name evidence="1" type="ORF">FYJ60_11205</name>
</gene>
<evidence type="ECO:0008006" key="3">
    <source>
        <dbReference type="Google" id="ProtNLM"/>
    </source>
</evidence>
<sequence length="141" mass="16664">MSVIGAIHRWINEKCTVLDQYRELFMDYLPEDTEGYSLEGVPAEPVVRRYVNGDMICRKVFAFSSTEVYDGIDNIDTADFYEDFANWMEHCTEDKNFPELPEGEEGMSIRATTDGYLYNENGKRCQYRIQCEFIYFKKRRI</sequence>
<proteinExistence type="predicted"/>
<keyword evidence="2" id="KW-1185">Reference proteome</keyword>
<evidence type="ECO:0000313" key="2">
    <source>
        <dbReference type="Proteomes" id="UP000466864"/>
    </source>
</evidence>
<dbReference type="RefSeq" id="WP_154458776.1">
    <property type="nucleotide sequence ID" value="NZ_VUMV01000009.1"/>
</dbReference>
<comment type="caution">
    <text evidence="1">The sequence shown here is derived from an EMBL/GenBank/DDBJ whole genome shotgun (WGS) entry which is preliminary data.</text>
</comment>
<dbReference type="EMBL" id="VUMV01000009">
    <property type="protein sequence ID" value="MST82874.1"/>
    <property type="molecule type" value="Genomic_DNA"/>
</dbReference>